<dbReference type="PANTHER" id="PTHR30469">
    <property type="entry name" value="MULTIDRUG RESISTANCE PROTEIN MDTA"/>
    <property type="match status" value="1"/>
</dbReference>
<dbReference type="GO" id="GO:0015562">
    <property type="term" value="F:efflux transmembrane transporter activity"/>
    <property type="evidence" value="ECO:0007669"/>
    <property type="project" value="TreeGrafter"/>
</dbReference>
<keyword evidence="5" id="KW-1185">Reference proteome</keyword>
<dbReference type="Gene3D" id="2.40.30.170">
    <property type="match status" value="1"/>
</dbReference>
<comment type="caution">
    <text evidence="4">The sequence shown here is derived from an EMBL/GenBank/DDBJ whole genome shotgun (WGS) entry which is preliminary data.</text>
</comment>
<dbReference type="Gene3D" id="1.10.287.470">
    <property type="entry name" value="Helix hairpin bin"/>
    <property type="match status" value="1"/>
</dbReference>
<reference evidence="4 5" key="1">
    <citation type="submission" date="2018-08" db="EMBL/GenBank/DDBJ databases">
        <title>Parvularcula sp. SM1705, isolated from surface water of the South Sea China.</title>
        <authorList>
            <person name="Sun L."/>
        </authorList>
    </citation>
    <scope>NUCLEOTIDE SEQUENCE [LARGE SCALE GENOMIC DNA]</scope>
    <source>
        <strain evidence="4 5">SM1705</strain>
    </source>
</reference>
<keyword evidence="2" id="KW-1133">Transmembrane helix</keyword>
<keyword evidence="2" id="KW-0812">Transmembrane</keyword>
<dbReference type="SUPFAM" id="SSF111369">
    <property type="entry name" value="HlyD-like secretion proteins"/>
    <property type="match status" value="1"/>
</dbReference>
<organism evidence="4 5">
    <name type="scientific">Parvularcula marina</name>
    <dbReference type="NCBI Taxonomy" id="2292771"/>
    <lineage>
        <taxon>Bacteria</taxon>
        <taxon>Pseudomonadati</taxon>
        <taxon>Pseudomonadota</taxon>
        <taxon>Alphaproteobacteria</taxon>
        <taxon>Parvularculales</taxon>
        <taxon>Parvularculaceae</taxon>
        <taxon>Parvularcula</taxon>
    </lineage>
</organism>
<gene>
    <name evidence="4" type="ORF">DX908_05935</name>
</gene>
<dbReference type="EMBL" id="QUQO01000001">
    <property type="protein sequence ID" value="RFB04862.1"/>
    <property type="molecule type" value="Genomic_DNA"/>
</dbReference>
<dbReference type="PANTHER" id="PTHR30469:SF29">
    <property type="entry name" value="BLR2860 PROTEIN"/>
    <property type="match status" value="1"/>
</dbReference>
<dbReference type="Pfam" id="PF25973">
    <property type="entry name" value="BSH_CzcB"/>
    <property type="match status" value="1"/>
</dbReference>
<dbReference type="Proteomes" id="UP000264589">
    <property type="component" value="Unassembled WGS sequence"/>
</dbReference>
<protein>
    <submittedName>
        <fullName evidence="4">Efflux RND transporter periplasmic adaptor subunit</fullName>
    </submittedName>
</protein>
<dbReference type="GO" id="GO:1990281">
    <property type="term" value="C:efflux pump complex"/>
    <property type="evidence" value="ECO:0007669"/>
    <property type="project" value="TreeGrafter"/>
</dbReference>
<dbReference type="AlphaFoldDB" id="A0A371RHE8"/>
<accession>A0A371RHE8</accession>
<evidence type="ECO:0000256" key="1">
    <source>
        <dbReference type="ARBA" id="ARBA00009477"/>
    </source>
</evidence>
<evidence type="ECO:0000313" key="5">
    <source>
        <dbReference type="Proteomes" id="UP000264589"/>
    </source>
</evidence>
<comment type="similarity">
    <text evidence="1">Belongs to the membrane fusion protein (MFP) (TC 8.A.1) family.</text>
</comment>
<sequence length="387" mass="41017">MTGPERTRRVVTDQTESTSRRQLPSSYISAFVILAVVVLYFAIGTIFGGSEQTEAATETERPPFTVLVRNVSGEARAETLTFSGRTEAAQRVYVRAETPGRVARIVNDEGAEVSRGDVLCRLEADSRQATRAEAEAAFAKASADFDAAQTLHAEGFASDTALKQARAARDAAEAALSRASDDLRNISVTAPFDGLVAEMIAEPGDVLSVGAPCAVIANLSRMIMAGGVPARDAARISVGDKAHVRLIDEREFDAEVRFVSDVADPATRTFRVELLAEDASGIPEGIETRATVTAGTKASTLIPRNALVYSDEGVLGVRTVIPSGESRKDDEETLPLGTVRFMPVTIIGEAEGGAYVTGLDEAASLIVRGQDYVSDGITVTFAQEASE</sequence>
<evidence type="ECO:0000256" key="2">
    <source>
        <dbReference type="SAM" id="Phobius"/>
    </source>
</evidence>
<dbReference type="NCBIfam" id="TIGR01730">
    <property type="entry name" value="RND_mfp"/>
    <property type="match status" value="1"/>
</dbReference>
<evidence type="ECO:0000313" key="4">
    <source>
        <dbReference type="EMBL" id="RFB04862.1"/>
    </source>
</evidence>
<feature type="domain" description="CzcB-like barrel-sandwich hybrid" evidence="3">
    <location>
        <begin position="92"/>
        <end position="217"/>
    </location>
</feature>
<dbReference type="InterPro" id="IPR058647">
    <property type="entry name" value="BSH_CzcB-like"/>
</dbReference>
<keyword evidence="2" id="KW-0472">Membrane</keyword>
<name>A0A371RHE8_9PROT</name>
<dbReference type="Gene3D" id="2.40.50.100">
    <property type="match status" value="1"/>
</dbReference>
<dbReference type="InterPro" id="IPR006143">
    <property type="entry name" value="RND_pump_MFP"/>
</dbReference>
<dbReference type="InParanoid" id="A0A371RHE8"/>
<feature type="transmembrane region" description="Helical" evidence="2">
    <location>
        <begin position="27"/>
        <end position="47"/>
    </location>
</feature>
<proteinExistence type="inferred from homology"/>
<evidence type="ECO:0000259" key="3">
    <source>
        <dbReference type="Pfam" id="PF25973"/>
    </source>
</evidence>